<accession>A0ABD2P862</accession>
<sequence length="108" mass="12138">KLSTDCKKAHEDARNNLLSTKTKRNSVYDKNPVTYNQGELVLIKHVVGKKLSAVYDAPYKVLSEHNPNETKVKDGKHVPPCLFLSQGAHCPKKYNNSAFHEVSSNAFR</sequence>
<reference evidence="1 2" key="1">
    <citation type="journal article" date="2021" name="BMC Biol.">
        <title>Horizontally acquired antibacterial genes associated with adaptive radiation of ladybird beetles.</title>
        <authorList>
            <person name="Li H.S."/>
            <person name="Tang X.F."/>
            <person name="Huang Y.H."/>
            <person name="Xu Z.Y."/>
            <person name="Chen M.L."/>
            <person name="Du X.Y."/>
            <person name="Qiu B.Y."/>
            <person name="Chen P.T."/>
            <person name="Zhang W."/>
            <person name="Slipinski A."/>
            <person name="Escalona H.E."/>
            <person name="Waterhouse R.M."/>
            <person name="Zwick A."/>
            <person name="Pang H."/>
        </authorList>
    </citation>
    <scope>NUCLEOTIDE SEQUENCE [LARGE SCALE GENOMIC DNA]</scope>
    <source>
        <strain evidence="1">SYSU2018</strain>
    </source>
</reference>
<name>A0ABD2P862_9CUCU</name>
<feature type="non-terminal residue" evidence="1">
    <location>
        <position position="108"/>
    </location>
</feature>
<gene>
    <name evidence="1" type="ORF">HHI36_001627</name>
</gene>
<comment type="caution">
    <text evidence="1">The sequence shown here is derived from an EMBL/GenBank/DDBJ whole genome shotgun (WGS) entry which is preliminary data.</text>
</comment>
<evidence type="ECO:0008006" key="3">
    <source>
        <dbReference type="Google" id="ProtNLM"/>
    </source>
</evidence>
<protein>
    <recommendedName>
        <fullName evidence="3">Reverse transcriptase</fullName>
    </recommendedName>
</protein>
<dbReference type="Proteomes" id="UP001516400">
    <property type="component" value="Unassembled WGS sequence"/>
</dbReference>
<evidence type="ECO:0000313" key="1">
    <source>
        <dbReference type="EMBL" id="KAL3287148.1"/>
    </source>
</evidence>
<keyword evidence="2" id="KW-1185">Reference proteome</keyword>
<dbReference type="AlphaFoldDB" id="A0ABD2P862"/>
<evidence type="ECO:0000313" key="2">
    <source>
        <dbReference type="Proteomes" id="UP001516400"/>
    </source>
</evidence>
<dbReference type="EMBL" id="JABFTP020000185">
    <property type="protein sequence ID" value="KAL3287148.1"/>
    <property type="molecule type" value="Genomic_DNA"/>
</dbReference>
<proteinExistence type="predicted"/>
<organism evidence="1 2">
    <name type="scientific">Cryptolaemus montrouzieri</name>
    <dbReference type="NCBI Taxonomy" id="559131"/>
    <lineage>
        <taxon>Eukaryota</taxon>
        <taxon>Metazoa</taxon>
        <taxon>Ecdysozoa</taxon>
        <taxon>Arthropoda</taxon>
        <taxon>Hexapoda</taxon>
        <taxon>Insecta</taxon>
        <taxon>Pterygota</taxon>
        <taxon>Neoptera</taxon>
        <taxon>Endopterygota</taxon>
        <taxon>Coleoptera</taxon>
        <taxon>Polyphaga</taxon>
        <taxon>Cucujiformia</taxon>
        <taxon>Coccinelloidea</taxon>
        <taxon>Coccinellidae</taxon>
        <taxon>Scymninae</taxon>
        <taxon>Scymnini</taxon>
        <taxon>Cryptolaemus</taxon>
    </lineage>
</organism>
<feature type="non-terminal residue" evidence="1">
    <location>
        <position position="1"/>
    </location>
</feature>